<dbReference type="PANTHER" id="PTHR12940:SF0">
    <property type="entry name" value="SPLICING FACTOR ESS-2 HOMOLOG"/>
    <property type="match status" value="1"/>
</dbReference>
<dbReference type="RefSeq" id="XP_011414296.2">
    <property type="nucleotide sequence ID" value="XM_011415994.4"/>
</dbReference>
<dbReference type="AlphaFoldDB" id="A0A8W8JTI3"/>
<feature type="compositionally biased region" description="Polar residues" evidence="4">
    <location>
        <begin position="382"/>
        <end position="393"/>
    </location>
</feature>
<dbReference type="OMA" id="AQNDYLD"/>
<feature type="compositionally biased region" description="Basic and acidic residues" evidence="4">
    <location>
        <begin position="99"/>
        <end position="127"/>
    </location>
</feature>
<keyword evidence="3" id="KW-0539">Nucleus</keyword>
<evidence type="ECO:0000313" key="6">
    <source>
        <dbReference type="Proteomes" id="UP000005408"/>
    </source>
</evidence>
<protein>
    <recommendedName>
        <fullName evidence="7">Protein DGCR14</fullName>
    </recommendedName>
</protein>
<comment type="subcellular location">
    <subcellularLocation>
        <location evidence="1">Nucleus</location>
    </subcellularLocation>
</comment>
<dbReference type="Pfam" id="PF09751">
    <property type="entry name" value="Es2"/>
    <property type="match status" value="1"/>
</dbReference>
<organism evidence="5 6">
    <name type="scientific">Magallana gigas</name>
    <name type="common">Pacific oyster</name>
    <name type="synonym">Crassostrea gigas</name>
    <dbReference type="NCBI Taxonomy" id="29159"/>
    <lineage>
        <taxon>Eukaryota</taxon>
        <taxon>Metazoa</taxon>
        <taxon>Spiralia</taxon>
        <taxon>Lophotrochozoa</taxon>
        <taxon>Mollusca</taxon>
        <taxon>Bivalvia</taxon>
        <taxon>Autobranchia</taxon>
        <taxon>Pteriomorphia</taxon>
        <taxon>Ostreida</taxon>
        <taxon>Ostreoidea</taxon>
        <taxon>Ostreidae</taxon>
        <taxon>Magallana</taxon>
    </lineage>
</organism>
<dbReference type="PANTHER" id="PTHR12940">
    <property type="entry name" value="ES-2 PROTEIN - RELATED"/>
    <property type="match status" value="1"/>
</dbReference>
<accession>A0A8W8JTI3</accession>
<name>A0A8W8JTI3_MAGGI</name>
<feature type="compositionally biased region" description="Polar residues" evidence="4">
    <location>
        <begin position="417"/>
        <end position="432"/>
    </location>
</feature>
<feature type="compositionally biased region" description="Low complexity" evidence="4">
    <location>
        <begin position="433"/>
        <end position="446"/>
    </location>
</feature>
<sequence length="481" mass="53358">MAVVKKDSLTVVPASSITVVQKKKPQKILDEDTYTQDVENIIEKDFFPDLPDLKSKGEYFEALEKNDLVKLRKFQLKFTGGRPTTNRTECNSPATFETPDIRQEEESSKNAHKEKCTEETEEKEGNKKQPNLSLDAYMSKNTSEDNASFAEILEETQQKHREKHAWLYENESSRKQEEEKRMALPNIEQQAAIEAPQAGVDSWKYQARNSLMYVPEGADFSAQEIIDAQKKKPRKIVHENTRFTQYPWNKNKNQNLIKEAASAKAIINHGKIGHDGKEILPAESPRVNGYGFLATPSPAPGVDESPLMTWGEIESTPFRLEGGETPLVGSGPGFKIPEIPARDQLAMDLAEKASKSHRDKKEKALKSVQARLASPFSPKFGRSTSDRISSMSPAAQKLAHSRLGIRSSTDKALRASYTPSPSHTLPGSKTPISLTPSGTPKSSTPSVKGTPGSKRGVGDVQSLTDNLLQIPKRPKAADFFE</sequence>
<evidence type="ECO:0000256" key="4">
    <source>
        <dbReference type="SAM" id="MobiDB-lite"/>
    </source>
</evidence>
<reference evidence="5" key="1">
    <citation type="submission" date="2022-08" db="UniProtKB">
        <authorList>
            <consortium name="EnsemblMetazoa"/>
        </authorList>
    </citation>
    <scope>IDENTIFICATION</scope>
    <source>
        <strain evidence="5">05x7-T-G4-1.051#20</strain>
    </source>
</reference>
<evidence type="ECO:0000256" key="1">
    <source>
        <dbReference type="ARBA" id="ARBA00004123"/>
    </source>
</evidence>
<proteinExistence type="inferred from homology"/>
<dbReference type="OrthoDB" id="19679at2759"/>
<feature type="compositionally biased region" description="Polar residues" evidence="4">
    <location>
        <begin position="82"/>
        <end position="95"/>
    </location>
</feature>
<evidence type="ECO:0008006" key="7">
    <source>
        <dbReference type="Google" id="ProtNLM"/>
    </source>
</evidence>
<dbReference type="KEGG" id="crg:105318743"/>
<dbReference type="EnsemblMetazoa" id="G20285.2">
    <property type="protein sequence ID" value="G20285.2:cds"/>
    <property type="gene ID" value="G20285"/>
</dbReference>
<evidence type="ECO:0000313" key="5">
    <source>
        <dbReference type="EnsemblMetazoa" id="G20285.4:cds"/>
    </source>
</evidence>
<dbReference type="EnsemblMetazoa" id="G20285.4">
    <property type="protein sequence ID" value="G20285.4:cds"/>
    <property type="gene ID" value="G20285"/>
</dbReference>
<evidence type="ECO:0000256" key="3">
    <source>
        <dbReference type="ARBA" id="ARBA00023242"/>
    </source>
</evidence>
<dbReference type="GeneID" id="105318743"/>
<feature type="region of interest" description="Disordered" evidence="4">
    <location>
        <begin position="80"/>
        <end position="130"/>
    </location>
</feature>
<dbReference type="GO" id="GO:0071013">
    <property type="term" value="C:catalytic step 2 spliceosome"/>
    <property type="evidence" value="ECO:0007669"/>
    <property type="project" value="TreeGrafter"/>
</dbReference>
<feature type="region of interest" description="Disordered" evidence="4">
    <location>
        <begin position="353"/>
        <end position="481"/>
    </location>
</feature>
<feature type="compositionally biased region" description="Basic and acidic residues" evidence="4">
    <location>
        <begin position="353"/>
        <end position="365"/>
    </location>
</feature>
<dbReference type="Proteomes" id="UP000005408">
    <property type="component" value="Unassembled WGS sequence"/>
</dbReference>
<dbReference type="InterPro" id="IPR019148">
    <property type="entry name" value="Nuclear_protein_DGCR14_ESS-2"/>
</dbReference>
<keyword evidence="6" id="KW-1185">Reference proteome</keyword>
<evidence type="ECO:0000256" key="2">
    <source>
        <dbReference type="ARBA" id="ARBA00009072"/>
    </source>
</evidence>
<comment type="similarity">
    <text evidence="2">Belongs to the ESS2 family.</text>
</comment>
<dbReference type="EnsemblMetazoa" id="G20285.3">
    <property type="protein sequence ID" value="G20285.3:cds"/>
    <property type="gene ID" value="G20285"/>
</dbReference>